<dbReference type="SMART" id="SM00347">
    <property type="entry name" value="HTH_MARR"/>
    <property type="match status" value="1"/>
</dbReference>
<dbReference type="AlphaFoldDB" id="D4YK00"/>
<dbReference type="InterPro" id="IPR039422">
    <property type="entry name" value="MarR/SlyA-like"/>
</dbReference>
<dbReference type="Pfam" id="PF12802">
    <property type="entry name" value="MarR_2"/>
    <property type="match status" value="1"/>
</dbReference>
<name>D4YK00_9MICO</name>
<dbReference type="STRING" id="585530.HMPREF0183_0260"/>
<dbReference type="Proteomes" id="UP000005714">
    <property type="component" value="Unassembled WGS sequence"/>
</dbReference>
<reference evidence="2 3" key="1">
    <citation type="submission" date="2010-04" db="EMBL/GenBank/DDBJ databases">
        <authorList>
            <person name="Qin X."/>
            <person name="Bachman B."/>
            <person name="Battles P."/>
            <person name="Bell A."/>
            <person name="Bess C."/>
            <person name="Bickham C."/>
            <person name="Chaboub L."/>
            <person name="Chen D."/>
            <person name="Coyle M."/>
            <person name="Deiros D.R."/>
            <person name="Dinh H."/>
            <person name="Forbes L."/>
            <person name="Fowler G."/>
            <person name="Francisco L."/>
            <person name="Fu Q."/>
            <person name="Gubbala S."/>
            <person name="Hale W."/>
            <person name="Han Y."/>
            <person name="Hemphill L."/>
            <person name="Highlander S.K."/>
            <person name="Hirani K."/>
            <person name="Hogues M."/>
            <person name="Jackson L."/>
            <person name="Jakkamsetti A."/>
            <person name="Javaid M."/>
            <person name="Jiang H."/>
            <person name="Korchina V."/>
            <person name="Kovar C."/>
            <person name="Lara F."/>
            <person name="Lee S."/>
            <person name="Mata R."/>
            <person name="Mathew T."/>
            <person name="Moen C."/>
            <person name="Morales K."/>
            <person name="Munidasa M."/>
            <person name="Nazareth L."/>
            <person name="Ngo R."/>
            <person name="Nguyen L."/>
            <person name="Okwuonu G."/>
            <person name="Ongeri F."/>
            <person name="Patil S."/>
            <person name="Petrosino J."/>
            <person name="Pham C."/>
            <person name="Pham P."/>
            <person name="Pu L.-L."/>
            <person name="Puazo M."/>
            <person name="Raj R."/>
            <person name="Reid J."/>
            <person name="Rouhana J."/>
            <person name="Saada N."/>
            <person name="Shang Y."/>
            <person name="Simmons D."/>
            <person name="Thornton R."/>
            <person name="Warren J."/>
            <person name="Weissenberger G."/>
            <person name="Zhang J."/>
            <person name="Zhang L."/>
            <person name="Zhou C."/>
            <person name="Zhu D."/>
            <person name="Muzny D."/>
            <person name="Worley K."/>
            <person name="Gibbs R."/>
        </authorList>
    </citation>
    <scope>NUCLEOTIDE SEQUENCE [LARGE SCALE GENOMIC DNA]</scope>
    <source>
        <strain evidence="2 3">ATCC 49030</strain>
    </source>
</reference>
<keyword evidence="3" id="KW-1185">Reference proteome</keyword>
<dbReference type="InterPro" id="IPR000835">
    <property type="entry name" value="HTH_MarR-typ"/>
</dbReference>
<dbReference type="PANTHER" id="PTHR33164">
    <property type="entry name" value="TRANSCRIPTIONAL REGULATOR, MARR FAMILY"/>
    <property type="match status" value="1"/>
</dbReference>
<accession>D4YK00</accession>
<comment type="caution">
    <text evidence="2">The sequence shown here is derived from an EMBL/GenBank/DDBJ whole genome shotgun (WGS) entry which is preliminary data.</text>
</comment>
<evidence type="ECO:0000313" key="2">
    <source>
        <dbReference type="EMBL" id="EFG48444.1"/>
    </source>
</evidence>
<dbReference type="GO" id="GO:0006950">
    <property type="term" value="P:response to stress"/>
    <property type="evidence" value="ECO:0007669"/>
    <property type="project" value="TreeGrafter"/>
</dbReference>
<dbReference type="eggNOG" id="COG1846">
    <property type="taxonomic scope" value="Bacteria"/>
</dbReference>
<dbReference type="OrthoDB" id="5511415at2"/>
<evidence type="ECO:0000313" key="3">
    <source>
        <dbReference type="Proteomes" id="UP000005714"/>
    </source>
</evidence>
<dbReference type="SUPFAM" id="SSF46785">
    <property type="entry name" value="Winged helix' DNA-binding domain"/>
    <property type="match status" value="1"/>
</dbReference>
<organism evidence="2 3">
    <name type="scientific">Brevibacterium mcbrellneri ATCC 49030</name>
    <dbReference type="NCBI Taxonomy" id="585530"/>
    <lineage>
        <taxon>Bacteria</taxon>
        <taxon>Bacillati</taxon>
        <taxon>Actinomycetota</taxon>
        <taxon>Actinomycetes</taxon>
        <taxon>Micrococcales</taxon>
        <taxon>Brevibacteriaceae</taxon>
        <taxon>Brevibacterium</taxon>
    </lineage>
</organism>
<dbReference type="InterPro" id="IPR036388">
    <property type="entry name" value="WH-like_DNA-bd_sf"/>
</dbReference>
<evidence type="ECO:0000259" key="1">
    <source>
        <dbReference type="PROSITE" id="PS50995"/>
    </source>
</evidence>
<gene>
    <name evidence="2" type="ORF">HMPREF0183_0260</name>
</gene>
<dbReference type="PROSITE" id="PS50995">
    <property type="entry name" value="HTH_MARR_2"/>
    <property type="match status" value="1"/>
</dbReference>
<dbReference type="RefSeq" id="WP_005881934.1">
    <property type="nucleotide sequence ID" value="NZ_ADNU01000009.1"/>
</dbReference>
<dbReference type="Gene3D" id="1.10.10.10">
    <property type="entry name" value="Winged helix-like DNA-binding domain superfamily/Winged helix DNA-binding domain"/>
    <property type="match status" value="1"/>
</dbReference>
<sequence>MEQVIDATLHAIWEANRLLRDEGERMAASVGQTHARRMVLQTAGAGATVTDIARRLRLQRQSVQRVADQLVEEGFACYQDNPRHRRSKLLLTTPAGDDVLDRLAEVHDDWIREIGELAPSAPWDEMRRGLEGLVDALKTKNPETQNE</sequence>
<dbReference type="InterPro" id="IPR036390">
    <property type="entry name" value="WH_DNA-bd_sf"/>
</dbReference>
<dbReference type="EMBL" id="ADNU01000009">
    <property type="protein sequence ID" value="EFG48444.1"/>
    <property type="molecule type" value="Genomic_DNA"/>
</dbReference>
<proteinExistence type="predicted"/>
<dbReference type="PANTHER" id="PTHR33164:SF43">
    <property type="entry name" value="HTH-TYPE TRANSCRIPTIONAL REPRESSOR YETL"/>
    <property type="match status" value="1"/>
</dbReference>
<dbReference type="GO" id="GO:0003700">
    <property type="term" value="F:DNA-binding transcription factor activity"/>
    <property type="evidence" value="ECO:0007669"/>
    <property type="project" value="InterPro"/>
</dbReference>
<feature type="domain" description="HTH marR-type" evidence="1">
    <location>
        <begin position="1"/>
        <end position="135"/>
    </location>
</feature>
<protein>
    <submittedName>
        <fullName evidence="2">Transcriptional regulator, MarR family</fullName>
    </submittedName>
</protein>